<evidence type="ECO:0000256" key="6">
    <source>
        <dbReference type="ARBA" id="ARBA00022525"/>
    </source>
</evidence>
<evidence type="ECO:0000256" key="2">
    <source>
        <dbReference type="ARBA" id="ARBA00004271"/>
    </source>
</evidence>
<dbReference type="Pfam" id="PF00190">
    <property type="entry name" value="Cupin_1"/>
    <property type="match status" value="1"/>
</dbReference>
<evidence type="ECO:0000256" key="9">
    <source>
        <dbReference type="ARBA" id="ARBA00023157"/>
    </source>
</evidence>
<evidence type="ECO:0000256" key="1">
    <source>
        <dbReference type="ARBA" id="ARBA00003629"/>
    </source>
</evidence>
<dbReference type="InterPro" id="IPR011051">
    <property type="entry name" value="RmlC_Cupin_sf"/>
</dbReference>
<reference evidence="16" key="2">
    <citation type="journal article" date="2015" name="Data Brief">
        <title>Shoot transcriptome of the giant reed, Arundo donax.</title>
        <authorList>
            <person name="Barrero R.A."/>
            <person name="Guerrero F.D."/>
            <person name="Moolhuijzen P."/>
            <person name="Goolsby J.A."/>
            <person name="Tidwell J."/>
            <person name="Bellgard S.E."/>
            <person name="Bellgard M.I."/>
        </authorList>
    </citation>
    <scope>NUCLEOTIDE SEQUENCE</scope>
    <source>
        <tissue evidence="16">Shoot tissue taken approximately 20 cm above the soil surface</tissue>
    </source>
</reference>
<keyword evidence="6 14" id="KW-0964">Secreted</keyword>
<dbReference type="InterPro" id="IPR006045">
    <property type="entry name" value="Cupin_1"/>
</dbReference>
<feature type="binding site" evidence="12">
    <location>
        <position position="141"/>
    </location>
    <ligand>
        <name>Mn(2+)</name>
        <dbReference type="ChEBI" id="CHEBI:29035"/>
    </ligand>
</feature>
<evidence type="ECO:0000256" key="3">
    <source>
        <dbReference type="ARBA" id="ARBA00007456"/>
    </source>
</evidence>
<dbReference type="SUPFAM" id="SSF51182">
    <property type="entry name" value="RmlC-like cupins"/>
    <property type="match status" value="1"/>
</dbReference>
<keyword evidence="5 14" id="KW-0052">Apoplast</keyword>
<dbReference type="EMBL" id="GBRH01282156">
    <property type="protein sequence ID" value="JAD15739.1"/>
    <property type="molecule type" value="Transcribed_RNA"/>
</dbReference>
<dbReference type="PRINTS" id="PR00325">
    <property type="entry name" value="GERMIN"/>
</dbReference>
<dbReference type="FunFam" id="2.60.120.10:FF:000047">
    <property type="entry name" value="Auxin-binding protein ABP19a"/>
    <property type="match status" value="1"/>
</dbReference>
<evidence type="ECO:0000256" key="11">
    <source>
        <dbReference type="PIRSR" id="PIRSR601929-1"/>
    </source>
</evidence>
<keyword evidence="7 11" id="KW-0479">Metal-binding</keyword>
<feature type="binding site" evidence="11">
    <location>
        <position position="101"/>
    </location>
    <ligand>
        <name>oxalate</name>
        <dbReference type="ChEBI" id="CHEBI:30623"/>
    </ligand>
</feature>
<sequence>MLSMLPFSSLALTQDFCVANLLLSDTPSGYPCKSQLLVTADDFYYRGLATPGLVIPPFNTALASASVTEFPGLNGLGISATRFDILPDGVVPLLTHPEASELLFVLEGTMVAGFISADTNTVYIKTVRKGELFVFPQGLLHFQYNAGNTTAVGFSAYSSPKPGLQIVDWALFKNNLPSDVVNMTTFISIPEIRRLKTLFGGSG</sequence>
<evidence type="ECO:0000256" key="12">
    <source>
        <dbReference type="PIRSR" id="PIRSR601929-2"/>
    </source>
</evidence>
<comment type="function">
    <text evidence="1">May play a role in plant defense. Probably has no oxalate oxidase activity even if the active site is conserved.</text>
</comment>
<feature type="binding site" evidence="12">
    <location>
        <position position="101"/>
    </location>
    <ligand>
        <name>Mn(2+)</name>
        <dbReference type="ChEBI" id="CHEBI:29035"/>
    </ligand>
</feature>
<evidence type="ECO:0000256" key="8">
    <source>
        <dbReference type="ARBA" id="ARBA00022729"/>
    </source>
</evidence>
<feature type="binding site" evidence="11">
    <location>
        <position position="96"/>
    </location>
    <ligand>
        <name>oxalate</name>
        <dbReference type="ChEBI" id="CHEBI:30623"/>
    </ligand>
</feature>
<evidence type="ECO:0000256" key="14">
    <source>
        <dbReference type="RuleBase" id="RU366015"/>
    </source>
</evidence>
<feature type="signal peptide" evidence="14">
    <location>
        <begin position="1"/>
        <end position="19"/>
    </location>
</feature>
<dbReference type="InterPro" id="IPR014710">
    <property type="entry name" value="RmlC-like_jellyroll"/>
</dbReference>
<reference evidence="16" key="1">
    <citation type="submission" date="2014-09" db="EMBL/GenBank/DDBJ databases">
        <authorList>
            <person name="Magalhaes I.L.F."/>
            <person name="Oliveira U."/>
            <person name="Santos F.R."/>
            <person name="Vidigal T.H.D.A."/>
            <person name="Brescovit A.D."/>
            <person name="Santos A.J."/>
        </authorList>
    </citation>
    <scope>NUCLEOTIDE SEQUENCE</scope>
    <source>
        <tissue evidence="16">Shoot tissue taken approximately 20 cm above the soil surface</tissue>
    </source>
</reference>
<comment type="subcellular location">
    <subcellularLocation>
        <location evidence="2 14">Secreted</location>
        <location evidence="2 14">Extracellular space</location>
        <location evidence="2 14">Apoplast</location>
    </subcellularLocation>
</comment>
<evidence type="ECO:0000313" key="16">
    <source>
        <dbReference type="EMBL" id="JAD15739.1"/>
    </source>
</evidence>
<dbReference type="PANTHER" id="PTHR31238">
    <property type="entry name" value="GERMIN-LIKE PROTEIN SUBFAMILY 3 MEMBER 3"/>
    <property type="match status" value="1"/>
</dbReference>
<accession>A0A0A8XPL0</accession>
<keyword evidence="10 11" id="KW-0464">Manganese</keyword>
<proteinExistence type="inferred from homology"/>
<evidence type="ECO:0000256" key="4">
    <source>
        <dbReference type="ARBA" id="ARBA00011268"/>
    </source>
</evidence>
<organism evidence="16">
    <name type="scientific">Arundo donax</name>
    <name type="common">Giant reed</name>
    <name type="synonym">Donax arundinaceus</name>
    <dbReference type="NCBI Taxonomy" id="35708"/>
    <lineage>
        <taxon>Eukaryota</taxon>
        <taxon>Viridiplantae</taxon>
        <taxon>Streptophyta</taxon>
        <taxon>Embryophyta</taxon>
        <taxon>Tracheophyta</taxon>
        <taxon>Spermatophyta</taxon>
        <taxon>Magnoliopsida</taxon>
        <taxon>Liliopsida</taxon>
        <taxon>Poales</taxon>
        <taxon>Poaceae</taxon>
        <taxon>PACMAD clade</taxon>
        <taxon>Arundinoideae</taxon>
        <taxon>Arundineae</taxon>
        <taxon>Arundo</taxon>
    </lineage>
</organism>
<name>A0A0A8XPL0_ARUDO</name>
<evidence type="ECO:0000256" key="7">
    <source>
        <dbReference type="ARBA" id="ARBA00022723"/>
    </source>
</evidence>
<feature type="domain" description="Cupin type-1" evidence="15">
    <location>
        <begin position="46"/>
        <end position="193"/>
    </location>
</feature>
<keyword evidence="8 14" id="KW-0732">Signal</keyword>
<feature type="chain" id="PRO_5019615270" description="Germin-like protein" evidence="14">
    <location>
        <begin position="20"/>
        <end position="203"/>
    </location>
</feature>
<dbReference type="GO" id="GO:0030145">
    <property type="term" value="F:manganese ion binding"/>
    <property type="evidence" value="ECO:0007669"/>
    <property type="project" value="UniProtKB-UniRule"/>
</dbReference>
<evidence type="ECO:0000256" key="5">
    <source>
        <dbReference type="ARBA" id="ARBA00022523"/>
    </source>
</evidence>
<dbReference type="InterPro" id="IPR001929">
    <property type="entry name" value="Germin"/>
</dbReference>
<evidence type="ECO:0000256" key="13">
    <source>
        <dbReference type="PIRSR" id="PIRSR601929-3"/>
    </source>
</evidence>
<dbReference type="Gene3D" id="2.60.120.10">
    <property type="entry name" value="Jelly Rolls"/>
    <property type="match status" value="1"/>
</dbReference>
<feature type="disulfide bond" evidence="13">
    <location>
        <begin position="17"/>
        <end position="32"/>
    </location>
</feature>
<protein>
    <recommendedName>
        <fullName evidence="14">Germin-like protein</fullName>
    </recommendedName>
</protein>
<dbReference type="CDD" id="cd02241">
    <property type="entry name" value="cupin_OxOx"/>
    <property type="match status" value="1"/>
</dbReference>
<keyword evidence="9 13" id="KW-1015">Disulfide bond</keyword>
<dbReference type="SMART" id="SM00835">
    <property type="entry name" value="Cupin_1"/>
    <property type="match status" value="1"/>
</dbReference>
<dbReference type="GO" id="GO:0048046">
    <property type="term" value="C:apoplast"/>
    <property type="evidence" value="ECO:0007669"/>
    <property type="project" value="UniProtKB-SubCell"/>
</dbReference>
<evidence type="ECO:0000256" key="10">
    <source>
        <dbReference type="ARBA" id="ARBA00023211"/>
    </source>
</evidence>
<comment type="subunit">
    <text evidence="4">Oligomer (believed to be a pentamer but probably hexamer).</text>
</comment>
<evidence type="ECO:0000259" key="15">
    <source>
        <dbReference type="SMART" id="SM00835"/>
    </source>
</evidence>
<feature type="binding site" evidence="12">
    <location>
        <position position="96"/>
    </location>
    <ligand>
        <name>Mn(2+)</name>
        <dbReference type="ChEBI" id="CHEBI:29035"/>
    </ligand>
</feature>
<comment type="similarity">
    <text evidence="3 14">Belongs to the germin family.</text>
</comment>
<dbReference type="AlphaFoldDB" id="A0A0A8XPL0"/>